<evidence type="ECO:0000256" key="9">
    <source>
        <dbReference type="ARBA" id="ARBA00023180"/>
    </source>
</evidence>
<dbReference type="GO" id="GO:0005634">
    <property type="term" value="C:nucleus"/>
    <property type="evidence" value="ECO:0007669"/>
    <property type="project" value="TreeGrafter"/>
</dbReference>
<dbReference type="PANTHER" id="PTHR11371:SF28">
    <property type="entry name" value="DEOXYRIBONUCLEASE-1-LIKE 1"/>
    <property type="match status" value="1"/>
</dbReference>
<protein>
    <recommendedName>
        <fullName evidence="10">Deoxyribonuclease-1-like 1</fullName>
    </recommendedName>
    <alternativeName>
        <fullName evidence="12">DNase X</fullName>
    </alternativeName>
    <alternativeName>
        <fullName evidence="11">Deoxyribonuclease I-like 1</fullName>
    </alternativeName>
</protein>
<reference evidence="14" key="1">
    <citation type="thesis" date="2020" institute="ProQuest LLC" country="789 East Eisenhower Parkway, Ann Arbor, MI, USA">
        <title>Comparative Genomics and Chromosome Evolution.</title>
        <authorList>
            <person name="Mudd A.B."/>
        </authorList>
    </citation>
    <scope>NUCLEOTIDE SEQUENCE</scope>
    <source>
        <strain evidence="14">HN-11 Male</strain>
        <tissue evidence="14">Kidney and liver</tissue>
    </source>
</reference>
<evidence type="ECO:0000256" key="11">
    <source>
        <dbReference type="ARBA" id="ARBA00042003"/>
    </source>
</evidence>
<dbReference type="PROSITE" id="PS00918">
    <property type="entry name" value="DNASE_I_2"/>
    <property type="match status" value="1"/>
</dbReference>
<keyword evidence="9" id="KW-0325">Glycoprotein</keyword>
<dbReference type="Proteomes" id="UP000770717">
    <property type="component" value="Unassembled WGS sequence"/>
</dbReference>
<evidence type="ECO:0000256" key="12">
    <source>
        <dbReference type="ARBA" id="ARBA00043073"/>
    </source>
</evidence>
<keyword evidence="3" id="KW-0540">Nuclease</keyword>
<keyword evidence="5" id="KW-0255">Endonuclease</keyword>
<evidence type="ECO:0000256" key="3">
    <source>
        <dbReference type="ARBA" id="ARBA00022722"/>
    </source>
</evidence>
<dbReference type="InterPro" id="IPR033125">
    <property type="entry name" value="DNASE_I_2"/>
</dbReference>
<evidence type="ECO:0000256" key="2">
    <source>
        <dbReference type="ARBA" id="ARBA00007359"/>
    </source>
</evidence>
<dbReference type="EMBL" id="WNTK01003582">
    <property type="protein sequence ID" value="KAG9465038.1"/>
    <property type="molecule type" value="Genomic_DNA"/>
</dbReference>
<evidence type="ECO:0000313" key="14">
    <source>
        <dbReference type="EMBL" id="KAG9465038.1"/>
    </source>
</evidence>
<organism evidence="14 15">
    <name type="scientific">Eleutherodactylus coqui</name>
    <name type="common">Puerto Rican coqui</name>
    <dbReference type="NCBI Taxonomy" id="57060"/>
    <lineage>
        <taxon>Eukaryota</taxon>
        <taxon>Metazoa</taxon>
        <taxon>Chordata</taxon>
        <taxon>Craniata</taxon>
        <taxon>Vertebrata</taxon>
        <taxon>Euteleostomi</taxon>
        <taxon>Amphibia</taxon>
        <taxon>Batrachia</taxon>
        <taxon>Anura</taxon>
        <taxon>Neobatrachia</taxon>
        <taxon>Hyloidea</taxon>
        <taxon>Eleutherodactylidae</taxon>
        <taxon>Eleutherodactylinae</taxon>
        <taxon>Eleutherodactylus</taxon>
        <taxon>Eleutherodactylus</taxon>
    </lineage>
</organism>
<feature type="domain" description="Endonuclease/exonuclease/phosphatase" evidence="13">
    <location>
        <begin position="26"/>
        <end position="198"/>
    </location>
</feature>
<name>A0A8J6EAV3_ELECQ</name>
<dbReference type="Gene3D" id="3.60.10.10">
    <property type="entry name" value="Endonuclease/exonuclease/phosphatase"/>
    <property type="match status" value="1"/>
</dbReference>
<comment type="caution">
    <text evidence="14">The sequence shown here is derived from an EMBL/GenBank/DDBJ whole genome shotgun (WGS) entry which is preliminary data.</text>
</comment>
<keyword evidence="15" id="KW-1185">Reference proteome</keyword>
<sequence>MSALNSQHDTYLAVSSPPIGRKTYTEQYVFIYKSFRMRVKDQYKYEDDDPSAPDVFSREPYVVRFGLKSSAMQDLVIIPQHTEPRKAFTELEALYDVVKDTKSRWSCKNIIVMGDFNAGCSYLSKKRKKTLRLYTDPDFRWLISDSTDTTVKESTSCPYDRIVVYGRQLTNLVKSSGIYNFTKELRLSEEEALKVSDHYPVEMDLNLVLDGSRTLLPSFMLIILSVTFGLRNSL</sequence>
<proteinExistence type="inferred from homology"/>
<dbReference type="GO" id="GO:0004530">
    <property type="term" value="F:deoxyribonuclease I activity"/>
    <property type="evidence" value="ECO:0007669"/>
    <property type="project" value="TreeGrafter"/>
</dbReference>
<evidence type="ECO:0000256" key="5">
    <source>
        <dbReference type="ARBA" id="ARBA00022759"/>
    </source>
</evidence>
<dbReference type="GO" id="GO:0003677">
    <property type="term" value="F:DNA binding"/>
    <property type="evidence" value="ECO:0007669"/>
    <property type="project" value="TreeGrafter"/>
</dbReference>
<dbReference type="PRINTS" id="PR00130">
    <property type="entry name" value="DNASEI"/>
</dbReference>
<dbReference type="OrthoDB" id="10061407at2759"/>
<evidence type="ECO:0000256" key="7">
    <source>
        <dbReference type="ARBA" id="ARBA00022824"/>
    </source>
</evidence>
<evidence type="ECO:0000256" key="4">
    <source>
        <dbReference type="ARBA" id="ARBA00022729"/>
    </source>
</evidence>
<keyword evidence="6" id="KW-0378">Hydrolase</keyword>
<keyword evidence="8" id="KW-1015">Disulfide bond</keyword>
<keyword evidence="7" id="KW-0256">Endoplasmic reticulum</keyword>
<dbReference type="InterPro" id="IPR005135">
    <property type="entry name" value="Endo/exonuclease/phosphatase"/>
</dbReference>
<dbReference type="Pfam" id="PF03372">
    <property type="entry name" value="Exo_endo_phos"/>
    <property type="match status" value="1"/>
</dbReference>
<evidence type="ECO:0000256" key="10">
    <source>
        <dbReference type="ARBA" id="ARBA00041152"/>
    </source>
</evidence>
<evidence type="ECO:0000256" key="1">
    <source>
        <dbReference type="ARBA" id="ARBA00004240"/>
    </source>
</evidence>
<evidence type="ECO:0000256" key="6">
    <source>
        <dbReference type="ARBA" id="ARBA00022801"/>
    </source>
</evidence>
<dbReference type="GO" id="GO:0006308">
    <property type="term" value="P:DNA catabolic process"/>
    <property type="evidence" value="ECO:0007669"/>
    <property type="project" value="InterPro"/>
</dbReference>
<dbReference type="InterPro" id="IPR036691">
    <property type="entry name" value="Endo/exonu/phosph_ase_sf"/>
</dbReference>
<comment type="similarity">
    <text evidence="2">Belongs to the DNase I family.</text>
</comment>
<dbReference type="SMART" id="SM00476">
    <property type="entry name" value="DNaseIc"/>
    <property type="match status" value="1"/>
</dbReference>
<keyword evidence="4" id="KW-0732">Signal</keyword>
<accession>A0A8J6EAV3</accession>
<dbReference type="InterPro" id="IPR016202">
    <property type="entry name" value="DNase_I"/>
</dbReference>
<dbReference type="AlphaFoldDB" id="A0A8J6EAV3"/>
<dbReference type="PANTHER" id="PTHR11371">
    <property type="entry name" value="DEOXYRIBONUCLEASE"/>
    <property type="match status" value="1"/>
</dbReference>
<evidence type="ECO:0000256" key="8">
    <source>
        <dbReference type="ARBA" id="ARBA00023157"/>
    </source>
</evidence>
<evidence type="ECO:0000259" key="13">
    <source>
        <dbReference type="Pfam" id="PF03372"/>
    </source>
</evidence>
<dbReference type="GO" id="GO:0005783">
    <property type="term" value="C:endoplasmic reticulum"/>
    <property type="evidence" value="ECO:0007669"/>
    <property type="project" value="UniProtKB-SubCell"/>
</dbReference>
<gene>
    <name evidence="14" type="ORF">GDO78_019034</name>
</gene>
<comment type="subcellular location">
    <subcellularLocation>
        <location evidence="1">Endoplasmic reticulum</location>
    </subcellularLocation>
</comment>
<dbReference type="SUPFAM" id="SSF56219">
    <property type="entry name" value="DNase I-like"/>
    <property type="match status" value="1"/>
</dbReference>
<evidence type="ECO:0000313" key="15">
    <source>
        <dbReference type="Proteomes" id="UP000770717"/>
    </source>
</evidence>